<dbReference type="Proteomes" id="UP000199215">
    <property type="component" value="Unassembled WGS sequence"/>
</dbReference>
<feature type="transmembrane region" description="Helical" evidence="1">
    <location>
        <begin position="97"/>
        <end position="115"/>
    </location>
</feature>
<proteinExistence type="predicted"/>
<keyword evidence="3" id="KW-1185">Reference proteome</keyword>
<organism evidence="2 3">
    <name type="scientific">Halopenitus malekzadehii</name>
    <dbReference type="NCBI Taxonomy" id="1267564"/>
    <lineage>
        <taxon>Archaea</taxon>
        <taxon>Methanobacteriati</taxon>
        <taxon>Methanobacteriota</taxon>
        <taxon>Stenosarchaea group</taxon>
        <taxon>Halobacteria</taxon>
        <taxon>Halobacteriales</taxon>
        <taxon>Haloferacaceae</taxon>
        <taxon>Halopenitus</taxon>
    </lineage>
</organism>
<dbReference type="EMBL" id="FNWU01000039">
    <property type="protein sequence ID" value="SEH68932.1"/>
    <property type="molecule type" value="Genomic_DNA"/>
</dbReference>
<keyword evidence="1" id="KW-1133">Transmembrane helix</keyword>
<name>A0A1H6K6M4_9EURY</name>
<evidence type="ECO:0000313" key="3">
    <source>
        <dbReference type="Proteomes" id="UP000199215"/>
    </source>
</evidence>
<sequence length="279" mass="29898">MMEQETSDADDVTIKWEFDVTDSLLLQTLAYVSPSIFGGIAILAGGLLLWLVGSALLDGDLARAVGVVTFAALALLSRRYLPALLNTNATDSLWNRYSWRGLAIGSVFGALVLLGSTQLHPMAPFAVFIASWVPVVLTAAFPTSGYADWAEGTLVIDDTEVPLEAVSAFRAVSIDTFVLCWLSYTRGVPTAPRIIVLPSSCLDVVSNLIETAPDASKREHSTIDRTERLIFGLFGLGLIAVGPLLWLIVPPGDGQVVALYAGAMFGLFGLILLWYAYSA</sequence>
<gene>
    <name evidence="2" type="ORF">SAMN05192561_1391</name>
</gene>
<keyword evidence="1" id="KW-0472">Membrane</keyword>
<protein>
    <submittedName>
        <fullName evidence="2">Uncharacterized protein</fullName>
    </submittedName>
</protein>
<dbReference type="AlphaFoldDB" id="A0A1H6K6M4"/>
<evidence type="ECO:0000313" key="2">
    <source>
        <dbReference type="EMBL" id="SEH68932.1"/>
    </source>
</evidence>
<evidence type="ECO:0000256" key="1">
    <source>
        <dbReference type="SAM" id="Phobius"/>
    </source>
</evidence>
<feature type="transmembrane region" description="Helical" evidence="1">
    <location>
        <begin position="229"/>
        <end position="249"/>
    </location>
</feature>
<feature type="transmembrane region" description="Helical" evidence="1">
    <location>
        <begin position="255"/>
        <end position="277"/>
    </location>
</feature>
<feature type="transmembrane region" description="Helical" evidence="1">
    <location>
        <begin position="122"/>
        <end position="141"/>
    </location>
</feature>
<accession>A0A1H6K6M4</accession>
<feature type="transmembrane region" description="Helical" evidence="1">
    <location>
        <begin position="61"/>
        <end position="77"/>
    </location>
</feature>
<reference evidence="2 3" key="1">
    <citation type="submission" date="2016-10" db="EMBL/GenBank/DDBJ databases">
        <authorList>
            <person name="de Groot N.N."/>
        </authorList>
    </citation>
    <scope>NUCLEOTIDE SEQUENCE [LARGE SCALE GENOMIC DNA]</scope>
    <source>
        <strain evidence="2 3">IBRC-M10418</strain>
    </source>
</reference>
<keyword evidence="1" id="KW-0812">Transmembrane</keyword>
<feature type="transmembrane region" description="Helical" evidence="1">
    <location>
        <begin position="29"/>
        <end position="52"/>
    </location>
</feature>